<evidence type="ECO:0000313" key="3">
    <source>
        <dbReference type="Proteomes" id="UP000601435"/>
    </source>
</evidence>
<dbReference type="EMBL" id="CAJNJA010035569">
    <property type="protein sequence ID" value="CAE7708515.1"/>
    <property type="molecule type" value="Genomic_DNA"/>
</dbReference>
<reference evidence="2" key="1">
    <citation type="submission" date="2021-02" db="EMBL/GenBank/DDBJ databases">
        <authorList>
            <person name="Dougan E. K."/>
            <person name="Rhodes N."/>
            <person name="Thang M."/>
            <person name="Chan C."/>
        </authorList>
    </citation>
    <scope>NUCLEOTIDE SEQUENCE</scope>
</reference>
<name>A0A812WYS7_9DINO</name>
<evidence type="ECO:0000313" key="2">
    <source>
        <dbReference type="EMBL" id="CAE7708515.1"/>
    </source>
</evidence>
<dbReference type="OrthoDB" id="437812at2759"/>
<gene>
    <name evidence="2" type="primary">GIP</name>
    <name evidence="2" type="ORF">SNEC2469_LOCUS20432</name>
</gene>
<proteinExistence type="predicted"/>
<dbReference type="Proteomes" id="UP000601435">
    <property type="component" value="Unassembled WGS sequence"/>
</dbReference>
<organism evidence="2 3">
    <name type="scientific">Symbiodinium necroappetens</name>
    <dbReference type="NCBI Taxonomy" id="1628268"/>
    <lineage>
        <taxon>Eukaryota</taxon>
        <taxon>Sar</taxon>
        <taxon>Alveolata</taxon>
        <taxon>Dinophyceae</taxon>
        <taxon>Suessiales</taxon>
        <taxon>Symbiodiniaceae</taxon>
        <taxon>Symbiodinium</taxon>
    </lineage>
</organism>
<dbReference type="PANTHER" id="PTHR11439">
    <property type="entry name" value="GAG-POL-RELATED RETROTRANSPOSON"/>
    <property type="match status" value="1"/>
</dbReference>
<sequence length="535" mass="59137">DSSDDSDKGMVLKQDSYTKDQLARYRDLVGYEDVPAPVQLSPEDFVIKETEVAADFVRAAQTMARELQWLAGRCRPEILYAVNLLSQATSKNHKEAVYRGGHLLKCLKRYPKGGIYYTSDPQLTPDARVQSPGVVVEGFCDASFAPNSGRSQQTIMVFMMGGLVVWTSSRQAFVTMSTAESELVAICEFATCLKSVEHLIAEVMLKDNMKVNEVIKAIHSDSQAALAVCRTAAGSWRTTHLRIRGSLIRELLEQADWTAHHVDGRVMLTELGAKALSADRFGFLTDRIGVVRKRCQEAEVSTAKSEPVKKLFLLVWLASLVEQASGASAPESEAQDSFDCQFLLVCIIAVIAVWECFKGVVATFRLRLRMTPLAEESTCGRDPGDDPAVTTSEEENEPRAGISSSAPTTSQGMHRRRTVVPAPTEPLGVTRATGDYSVRPAVGKCDYWEWKENVVIRWHANPIVQMFVPGATASGPKQDQLTRERETFARFADGETQHVADNYRNLHKPARTLADRKWKGRTELKLVPGARAAGK</sequence>
<dbReference type="CDD" id="cd09272">
    <property type="entry name" value="RNase_HI_RT_Ty1"/>
    <property type="match status" value="1"/>
</dbReference>
<feature type="region of interest" description="Disordered" evidence="1">
    <location>
        <begin position="375"/>
        <end position="431"/>
    </location>
</feature>
<protein>
    <submittedName>
        <fullName evidence="2">GIP protein</fullName>
    </submittedName>
</protein>
<dbReference type="AlphaFoldDB" id="A0A812WYS7"/>
<feature type="compositionally biased region" description="Polar residues" evidence="1">
    <location>
        <begin position="402"/>
        <end position="412"/>
    </location>
</feature>
<comment type="caution">
    <text evidence="2">The sequence shown here is derived from an EMBL/GenBank/DDBJ whole genome shotgun (WGS) entry which is preliminary data.</text>
</comment>
<evidence type="ECO:0000256" key="1">
    <source>
        <dbReference type="SAM" id="MobiDB-lite"/>
    </source>
</evidence>
<accession>A0A812WYS7</accession>
<keyword evidence="3" id="KW-1185">Reference proteome</keyword>
<feature type="non-terminal residue" evidence="2">
    <location>
        <position position="1"/>
    </location>
</feature>